<feature type="transmembrane region" description="Helical" evidence="1">
    <location>
        <begin position="27"/>
        <end position="48"/>
    </location>
</feature>
<dbReference type="EMBL" id="CP002041">
    <property type="protein sequence ID" value="ADH70904.1"/>
    <property type="molecule type" value="Genomic_DNA"/>
</dbReference>
<evidence type="ECO:0000256" key="1">
    <source>
        <dbReference type="SAM" id="Phobius"/>
    </source>
</evidence>
<name>D7B9P6_NOCDD</name>
<gene>
    <name evidence="2" type="ordered locus">Ndas_5525</name>
</gene>
<dbReference type="KEGG" id="nda:Ndas_5525"/>
<keyword evidence="1" id="KW-1133">Transmembrane helix</keyword>
<geneLocation type="plasmid" evidence="3">
    <name>pNDAS01</name>
</geneLocation>
<evidence type="ECO:0000313" key="3">
    <source>
        <dbReference type="Proteomes" id="UP000002219"/>
    </source>
</evidence>
<dbReference type="Proteomes" id="UP000002219">
    <property type="component" value="Chromosome 2"/>
</dbReference>
<dbReference type="HOGENOM" id="CLU_1004110_0_0_11"/>
<protein>
    <submittedName>
        <fullName evidence="2">Uncharacterized protein</fullName>
    </submittedName>
</protein>
<dbReference type="STRING" id="446468.Ndas_5525"/>
<keyword evidence="1" id="KW-0812">Transmembrane</keyword>
<organism evidence="2 3">
    <name type="scientific">Nocardiopsis dassonvillei (strain ATCC 23218 / DSM 43111 / CIP 107115 / JCM 7437 / KCTC 9190 / NBRC 14626 / NCTC 10488 / NRRL B-5397 / IMRU 509)</name>
    <name type="common">Actinomadura dassonvillei</name>
    <dbReference type="NCBI Taxonomy" id="446468"/>
    <lineage>
        <taxon>Bacteria</taxon>
        <taxon>Bacillati</taxon>
        <taxon>Actinomycetota</taxon>
        <taxon>Actinomycetes</taxon>
        <taxon>Streptosporangiales</taxon>
        <taxon>Nocardiopsidaceae</taxon>
        <taxon>Nocardiopsis</taxon>
    </lineage>
</organism>
<dbReference type="OrthoDB" id="10012650at2"/>
<feature type="transmembrane region" description="Helical" evidence="1">
    <location>
        <begin position="69"/>
        <end position="90"/>
    </location>
</feature>
<dbReference type="GeneID" id="91487742"/>
<proteinExistence type="predicted"/>
<keyword evidence="3" id="KW-1185">Reference proteome</keyword>
<reference evidence="2 3" key="1">
    <citation type="journal article" date="2010" name="Stand. Genomic Sci.">
        <title>Complete genome sequence of Nocardiopsis dassonvillei type strain (IMRU 509).</title>
        <authorList>
            <person name="Sun H."/>
            <person name="Lapidus A."/>
            <person name="Nolan M."/>
            <person name="Lucas S."/>
            <person name="Del Rio T.G."/>
            <person name="Tice H."/>
            <person name="Cheng J.F."/>
            <person name="Tapia R."/>
            <person name="Han C."/>
            <person name="Goodwin L."/>
            <person name="Pitluck S."/>
            <person name="Pagani I."/>
            <person name="Ivanova N."/>
            <person name="Mavromatis K."/>
            <person name="Mikhailova N."/>
            <person name="Pati A."/>
            <person name="Chen A."/>
            <person name="Palaniappan K."/>
            <person name="Land M."/>
            <person name="Hauser L."/>
            <person name="Chang Y.J."/>
            <person name="Jeffries C.D."/>
            <person name="Djao O.D."/>
            <person name="Rohde M."/>
            <person name="Sikorski J."/>
            <person name="Goker M."/>
            <person name="Woyke T."/>
            <person name="Bristow J."/>
            <person name="Eisen J.A."/>
            <person name="Markowitz V."/>
            <person name="Hugenholtz P."/>
            <person name="Kyrpides N.C."/>
            <person name="Klenk H.P."/>
        </authorList>
    </citation>
    <scope>NUCLEOTIDE SEQUENCE [LARGE SCALE GENOMIC DNA]</scope>
    <source>
        <strain evidence="3">ATCC 23218 / DSM 43111 / CIP 107115 / JCM 7437 / KCTC 9190 / NBRC 14626 / NCTC 10488 / NRRL B-5397 / IMRU 509</strain>
        <plasmid evidence="3">Chromosome 2</plasmid>
    </source>
</reference>
<accession>D7B9P6</accession>
<evidence type="ECO:0000313" key="2">
    <source>
        <dbReference type="EMBL" id="ADH70904.1"/>
    </source>
</evidence>
<keyword evidence="1" id="KW-0472">Membrane</keyword>
<dbReference type="RefSeq" id="WP_013156511.1">
    <property type="nucleotide sequence ID" value="NC_014211.1"/>
</dbReference>
<sequence length="277" mass="30156">MVPWERAGGAAQAPLALQSFETSGNNLLGYVAGLGVILGVLALIIIGGRMIHANFTGDPWIAARGMAELPYVVLAVVLIAGSGSLTAMLFEGSLHHPEEDVSTSIRALVEEQAANEREAADCAGALQSGNGSYLCPDDDGWEELAHTVPIGSDTDPRCTRDGAEDCYEYCFDPSFGEFANAFRASPCTPDNDHFDLMESADWSFARYHCPNLPASWWDRSEACEDNPVENAGGVPDHYPADLPEAKMQRYYACTEYPGWVRGNQREEKVGENFCPRR</sequence>
<dbReference type="AlphaFoldDB" id="D7B9P6"/>